<dbReference type="InterPro" id="IPR011711">
    <property type="entry name" value="GntR_C"/>
</dbReference>
<keyword evidence="2 5" id="KW-0238">DNA-binding</keyword>
<dbReference type="SMART" id="SM00345">
    <property type="entry name" value="HTH_GNTR"/>
    <property type="match status" value="1"/>
</dbReference>
<dbReference type="PROSITE" id="PS50949">
    <property type="entry name" value="HTH_GNTR"/>
    <property type="match status" value="1"/>
</dbReference>
<comment type="caution">
    <text evidence="5">The sequence shown here is derived from an EMBL/GenBank/DDBJ whole genome shotgun (WGS) entry which is preliminary data.</text>
</comment>
<name>A0A7Y9JAD5_9ACTN</name>
<dbReference type="GO" id="GO:0003677">
    <property type="term" value="F:DNA binding"/>
    <property type="evidence" value="ECO:0007669"/>
    <property type="project" value="UniProtKB-KW"/>
</dbReference>
<dbReference type="Pfam" id="PF07729">
    <property type="entry name" value="FCD"/>
    <property type="match status" value="1"/>
</dbReference>
<dbReference type="AlphaFoldDB" id="A0A7Y9JAD5"/>
<gene>
    <name evidence="5" type="ORF">BJZ21_000307</name>
</gene>
<sequence length="240" mass="26191">MSRKSILHLSSGGVNSPRSLREQVLDALRSALIATELEPGTVYSVPALAAEFGVSPTPVREAMLDLVQQGMVEPVRNKGFRVTELSDRELDELTEIRALIEPPAIARITREVERARVEALYPDAQRIIVAAEANDLIAFVAADLSFHLGLLSLLGNRTLVDVVRDLKMRSRLYDLPEMAARGEVGECAEGHITLLDKICSGDADAAESEMLRHLAQVRGVWAGRSSRAALDRLDASRSLS</sequence>
<dbReference type="CDD" id="cd07377">
    <property type="entry name" value="WHTH_GntR"/>
    <property type="match status" value="1"/>
</dbReference>
<evidence type="ECO:0000259" key="4">
    <source>
        <dbReference type="PROSITE" id="PS50949"/>
    </source>
</evidence>
<dbReference type="SUPFAM" id="SSF46785">
    <property type="entry name" value="Winged helix' DNA-binding domain"/>
    <property type="match status" value="1"/>
</dbReference>
<accession>A0A7Y9JAD5</accession>
<dbReference type="RefSeq" id="WP_343051898.1">
    <property type="nucleotide sequence ID" value="NZ_JACCBG010000001.1"/>
</dbReference>
<evidence type="ECO:0000256" key="2">
    <source>
        <dbReference type="ARBA" id="ARBA00023125"/>
    </source>
</evidence>
<dbReference type="EMBL" id="JACCBG010000001">
    <property type="protein sequence ID" value="NYD40224.1"/>
    <property type="molecule type" value="Genomic_DNA"/>
</dbReference>
<dbReference type="InterPro" id="IPR008920">
    <property type="entry name" value="TF_FadR/GntR_C"/>
</dbReference>
<protein>
    <submittedName>
        <fullName evidence="5">DNA-binding GntR family transcriptional regulator</fullName>
    </submittedName>
</protein>
<dbReference type="Gene3D" id="1.10.10.10">
    <property type="entry name" value="Winged helix-like DNA-binding domain superfamily/Winged helix DNA-binding domain"/>
    <property type="match status" value="1"/>
</dbReference>
<dbReference type="PANTHER" id="PTHR43537">
    <property type="entry name" value="TRANSCRIPTIONAL REGULATOR, GNTR FAMILY"/>
    <property type="match status" value="1"/>
</dbReference>
<evidence type="ECO:0000313" key="6">
    <source>
        <dbReference type="Proteomes" id="UP000535511"/>
    </source>
</evidence>
<dbReference type="Pfam" id="PF00392">
    <property type="entry name" value="GntR"/>
    <property type="match status" value="1"/>
</dbReference>
<dbReference type="GO" id="GO:0003700">
    <property type="term" value="F:DNA-binding transcription factor activity"/>
    <property type="evidence" value="ECO:0007669"/>
    <property type="project" value="InterPro"/>
</dbReference>
<dbReference type="Gene3D" id="1.20.120.530">
    <property type="entry name" value="GntR ligand-binding domain-like"/>
    <property type="match status" value="1"/>
</dbReference>
<dbReference type="InterPro" id="IPR036390">
    <property type="entry name" value="WH_DNA-bd_sf"/>
</dbReference>
<evidence type="ECO:0000313" key="5">
    <source>
        <dbReference type="EMBL" id="NYD40224.1"/>
    </source>
</evidence>
<dbReference type="InterPro" id="IPR036388">
    <property type="entry name" value="WH-like_DNA-bd_sf"/>
</dbReference>
<dbReference type="SUPFAM" id="SSF48008">
    <property type="entry name" value="GntR ligand-binding domain-like"/>
    <property type="match status" value="1"/>
</dbReference>
<feature type="domain" description="HTH gntR-type" evidence="4">
    <location>
        <begin position="18"/>
        <end position="85"/>
    </location>
</feature>
<reference evidence="5 6" key="1">
    <citation type="submission" date="2020-07" db="EMBL/GenBank/DDBJ databases">
        <title>Sequencing the genomes of 1000 actinobacteria strains.</title>
        <authorList>
            <person name="Klenk H.-P."/>
        </authorList>
    </citation>
    <scope>NUCLEOTIDE SEQUENCE [LARGE SCALE GENOMIC DNA]</scope>
    <source>
        <strain evidence="5 6">DSM 21350</strain>
    </source>
</reference>
<keyword evidence="6" id="KW-1185">Reference proteome</keyword>
<dbReference type="Proteomes" id="UP000535511">
    <property type="component" value="Unassembled WGS sequence"/>
</dbReference>
<dbReference type="SMART" id="SM00895">
    <property type="entry name" value="FCD"/>
    <property type="match status" value="1"/>
</dbReference>
<keyword evidence="1" id="KW-0805">Transcription regulation</keyword>
<evidence type="ECO:0000256" key="3">
    <source>
        <dbReference type="ARBA" id="ARBA00023163"/>
    </source>
</evidence>
<keyword evidence="3" id="KW-0804">Transcription</keyword>
<dbReference type="InterPro" id="IPR000524">
    <property type="entry name" value="Tscrpt_reg_HTH_GntR"/>
</dbReference>
<organism evidence="5 6">
    <name type="scientific">Nocardioides panaciterrulae</name>
    <dbReference type="NCBI Taxonomy" id="661492"/>
    <lineage>
        <taxon>Bacteria</taxon>
        <taxon>Bacillati</taxon>
        <taxon>Actinomycetota</taxon>
        <taxon>Actinomycetes</taxon>
        <taxon>Propionibacteriales</taxon>
        <taxon>Nocardioidaceae</taxon>
        <taxon>Nocardioides</taxon>
    </lineage>
</organism>
<evidence type="ECO:0000256" key="1">
    <source>
        <dbReference type="ARBA" id="ARBA00023015"/>
    </source>
</evidence>
<proteinExistence type="predicted"/>
<dbReference type="PANTHER" id="PTHR43537:SF45">
    <property type="entry name" value="GNTR FAMILY REGULATORY PROTEIN"/>
    <property type="match status" value="1"/>
</dbReference>